<name>W6YCW8_COCC2</name>
<accession>W6YCW8</accession>
<dbReference type="AlphaFoldDB" id="W6YCW8"/>
<dbReference type="RefSeq" id="XP_007710202.1">
    <property type="nucleotide sequence ID" value="XM_007712012.1"/>
</dbReference>
<sequence>MHLFLVLANRTESEFVHKRVEKCLSDAAKQGRRGSTSRDVFVISGAIEIRIGPAYLSGSPFAATWSSHVG</sequence>
<dbReference type="Proteomes" id="UP000053841">
    <property type="component" value="Unassembled WGS sequence"/>
</dbReference>
<gene>
    <name evidence="1" type="ORF">COCCADRAFT_90745</name>
</gene>
<dbReference type="EMBL" id="KI964574">
    <property type="protein sequence ID" value="EUC35475.1"/>
    <property type="molecule type" value="Genomic_DNA"/>
</dbReference>
<evidence type="ECO:0000313" key="2">
    <source>
        <dbReference type="Proteomes" id="UP000053841"/>
    </source>
</evidence>
<dbReference type="GeneID" id="19153035"/>
<evidence type="ECO:0000313" key="1">
    <source>
        <dbReference type="EMBL" id="EUC35475.1"/>
    </source>
</evidence>
<dbReference type="KEGG" id="bze:COCCADRAFT_90745"/>
<organism evidence="1 2">
    <name type="scientific">Cochliobolus carbonum (strain 26-R-13)</name>
    <name type="common">Maize leaf spot fungus</name>
    <name type="synonym">Bipolaris zeicola</name>
    <dbReference type="NCBI Taxonomy" id="930089"/>
    <lineage>
        <taxon>Eukaryota</taxon>
        <taxon>Fungi</taxon>
        <taxon>Dikarya</taxon>
        <taxon>Ascomycota</taxon>
        <taxon>Pezizomycotina</taxon>
        <taxon>Dothideomycetes</taxon>
        <taxon>Pleosporomycetidae</taxon>
        <taxon>Pleosporales</taxon>
        <taxon>Pleosporineae</taxon>
        <taxon>Pleosporaceae</taxon>
        <taxon>Bipolaris</taxon>
    </lineage>
</organism>
<dbReference type="HOGENOM" id="CLU_2757424_0_0_1"/>
<reference evidence="1 2" key="1">
    <citation type="journal article" date="2013" name="PLoS Genet.">
        <title>Comparative genome structure, secondary metabolite, and effector coding capacity across Cochliobolus pathogens.</title>
        <authorList>
            <person name="Condon B.J."/>
            <person name="Leng Y."/>
            <person name="Wu D."/>
            <person name="Bushley K.E."/>
            <person name="Ohm R.A."/>
            <person name="Otillar R."/>
            <person name="Martin J."/>
            <person name="Schackwitz W."/>
            <person name="Grimwood J."/>
            <person name="MohdZainudin N."/>
            <person name="Xue C."/>
            <person name="Wang R."/>
            <person name="Manning V.A."/>
            <person name="Dhillon B."/>
            <person name="Tu Z.J."/>
            <person name="Steffenson B.J."/>
            <person name="Salamov A."/>
            <person name="Sun H."/>
            <person name="Lowry S."/>
            <person name="LaButti K."/>
            <person name="Han J."/>
            <person name="Copeland A."/>
            <person name="Lindquist E."/>
            <person name="Barry K."/>
            <person name="Schmutz J."/>
            <person name="Baker S.E."/>
            <person name="Ciuffetti L.M."/>
            <person name="Grigoriev I.V."/>
            <person name="Zhong S."/>
            <person name="Turgeon B.G."/>
        </authorList>
    </citation>
    <scope>NUCLEOTIDE SEQUENCE [LARGE SCALE GENOMIC DNA]</scope>
    <source>
        <strain evidence="1 2">26-R-13</strain>
    </source>
</reference>
<proteinExistence type="predicted"/>
<keyword evidence="2" id="KW-1185">Reference proteome</keyword>
<protein>
    <submittedName>
        <fullName evidence="1">Uncharacterized protein</fullName>
    </submittedName>
</protein>